<keyword evidence="5" id="KW-1185">Reference proteome</keyword>
<evidence type="ECO:0000259" key="3">
    <source>
        <dbReference type="Pfam" id="PF00171"/>
    </source>
</evidence>
<gene>
    <name evidence="4" type="ORF">MVAC_27894</name>
</gene>
<dbReference type="AlphaFoldDB" id="K0V111"/>
<dbReference type="GO" id="GO:0016491">
    <property type="term" value="F:oxidoreductase activity"/>
    <property type="evidence" value="ECO:0007669"/>
    <property type="project" value="UniProtKB-KW"/>
</dbReference>
<dbReference type="Pfam" id="PF00171">
    <property type="entry name" value="Aldedh"/>
    <property type="match status" value="1"/>
</dbReference>
<dbReference type="PANTHER" id="PTHR42804:SF1">
    <property type="entry name" value="ALDEHYDE DEHYDROGENASE-RELATED"/>
    <property type="match status" value="1"/>
</dbReference>
<comment type="caution">
    <text evidence="4">The sequence shown here is derived from an EMBL/GenBank/DDBJ whole genome shotgun (WGS) entry which is preliminary data.</text>
</comment>
<feature type="domain" description="Aldehyde dehydrogenase" evidence="3">
    <location>
        <begin position="28"/>
        <end position="162"/>
    </location>
</feature>
<name>K0V111_MYCVA</name>
<dbReference type="InterPro" id="IPR016162">
    <property type="entry name" value="Ald_DH_N"/>
</dbReference>
<sequence length="162" mass="17850">MTTVQSESGVLAGDERMLIDGELQHTSSGATFDVIHPASAEVAGRATDGTVEDMARAVGAARRAFDETDWSRDKDFRYHCLTQLHEALDRNKERLRRILITEVGCPVSVTGSQIESPIEEVKHWAEHGKNFQYLVDNGVHDTPLGPARRKIHYEAVGVVGAI</sequence>
<dbReference type="Proteomes" id="UP000006072">
    <property type="component" value="Unassembled WGS sequence"/>
</dbReference>
<dbReference type="EMBL" id="ALQA01000104">
    <property type="protein sequence ID" value="EJZ04719.1"/>
    <property type="molecule type" value="Genomic_DNA"/>
</dbReference>
<proteinExistence type="inferred from homology"/>
<dbReference type="PANTHER" id="PTHR42804">
    <property type="entry name" value="ALDEHYDE DEHYDROGENASE"/>
    <property type="match status" value="1"/>
</dbReference>
<feature type="non-terminal residue" evidence="4">
    <location>
        <position position="162"/>
    </location>
</feature>
<dbReference type="RefSeq" id="WP_003933256.1">
    <property type="nucleotide sequence ID" value="NZ_JH814699.1"/>
</dbReference>
<evidence type="ECO:0000313" key="5">
    <source>
        <dbReference type="Proteomes" id="UP000006072"/>
    </source>
</evidence>
<keyword evidence="2" id="KW-0560">Oxidoreductase</keyword>
<dbReference type="SUPFAM" id="SSF53720">
    <property type="entry name" value="ALDH-like"/>
    <property type="match status" value="1"/>
</dbReference>
<protein>
    <submittedName>
        <fullName evidence="4">NAD-dependent aldehyde dehydrogenase</fullName>
    </submittedName>
</protein>
<dbReference type="eggNOG" id="COG1012">
    <property type="taxonomic scope" value="Bacteria"/>
</dbReference>
<evidence type="ECO:0000313" key="4">
    <source>
        <dbReference type="EMBL" id="EJZ04719.1"/>
    </source>
</evidence>
<accession>K0V111</accession>
<dbReference type="Gene3D" id="3.40.605.10">
    <property type="entry name" value="Aldehyde Dehydrogenase, Chain A, domain 1"/>
    <property type="match status" value="1"/>
</dbReference>
<evidence type="ECO:0000256" key="1">
    <source>
        <dbReference type="ARBA" id="ARBA00009986"/>
    </source>
</evidence>
<organism evidence="4 5">
    <name type="scientific">Mycolicibacterium vaccae ATCC 25954</name>
    <dbReference type="NCBI Taxonomy" id="1194972"/>
    <lineage>
        <taxon>Bacteria</taxon>
        <taxon>Bacillati</taxon>
        <taxon>Actinomycetota</taxon>
        <taxon>Actinomycetes</taxon>
        <taxon>Mycobacteriales</taxon>
        <taxon>Mycobacteriaceae</taxon>
        <taxon>Mycolicibacterium</taxon>
    </lineage>
</organism>
<reference evidence="4 5" key="1">
    <citation type="journal article" date="2012" name="J. Bacteriol.">
        <title>Complete Genome Sequence of Mycobacterium vaccae Type Strain ATCC 25954.</title>
        <authorList>
            <person name="Ho Y.S."/>
            <person name="Adroub S.A."/>
            <person name="Abadi M."/>
            <person name="Al Alwan B."/>
            <person name="Alkhateeb R."/>
            <person name="Gao G."/>
            <person name="Ragab A."/>
            <person name="Ali S."/>
            <person name="van Soolingen D."/>
            <person name="Bitter W."/>
            <person name="Pain A."/>
            <person name="Abdallah A.M."/>
        </authorList>
    </citation>
    <scope>NUCLEOTIDE SEQUENCE [LARGE SCALE GENOMIC DNA]</scope>
    <source>
        <strain evidence="4 5">ATCC 25954</strain>
    </source>
</reference>
<evidence type="ECO:0000256" key="2">
    <source>
        <dbReference type="ARBA" id="ARBA00023002"/>
    </source>
</evidence>
<dbReference type="InterPro" id="IPR016161">
    <property type="entry name" value="Ald_DH/histidinol_DH"/>
</dbReference>
<dbReference type="InterPro" id="IPR015590">
    <property type="entry name" value="Aldehyde_DH_dom"/>
</dbReference>
<dbReference type="HOGENOM" id="CLU_1638981_0_0_11"/>
<comment type="similarity">
    <text evidence="1">Belongs to the aldehyde dehydrogenase family.</text>
</comment>